<keyword evidence="4" id="KW-1185">Reference proteome</keyword>
<evidence type="ECO:0000313" key="4">
    <source>
        <dbReference type="Proteomes" id="UP001240447"/>
    </source>
</evidence>
<dbReference type="PANTHER" id="PTHR33371:SF17">
    <property type="entry name" value="MCE-FAMILY PROTEIN MCE1B"/>
    <property type="match status" value="1"/>
</dbReference>
<name>A0ABT9NPJ4_9ACTN</name>
<evidence type="ECO:0000259" key="1">
    <source>
        <dbReference type="Pfam" id="PF02470"/>
    </source>
</evidence>
<protein>
    <submittedName>
        <fullName evidence="3">Phospholipid/cholesterol/gamma-HCH transport system substrate-binding protein</fullName>
    </submittedName>
</protein>
<dbReference type="NCBIfam" id="TIGR00996">
    <property type="entry name" value="Mtu_fam_mce"/>
    <property type="match status" value="1"/>
</dbReference>
<sequence length="350" mass="37185">MSVRTIVRRHPGALAGVVAFAVGAVLLTSLVAGTLGRAVGDDTIRVTAVFADATGVRPGDDVRVAGVKVGRIIEARLVEGRAEVTFDVESDQPLTEATTASLDYLNLMGQRYVALAEPDGDTGAGEGAAPLEDGARIPLDRTRPALDLTTMFNAFRPIFDLLQPEDVNLLASNLVGVLQGQGGTLRGLLEQTVELTGNVLEREDVLDRVVDNLTLVLETTDDHRTEISALVSGLDDLTTELADDRGEIVSSMQSVARMSSIAAGLVEEVSPDLVATLEAATPFTGYLARRTPLMARTMLAVPEQLTTYLKTLSYGSFLNVYVCTLTMRVAGVPGEVDLGLGASRFAERCR</sequence>
<dbReference type="InterPro" id="IPR024516">
    <property type="entry name" value="Mce_C"/>
</dbReference>
<dbReference type="InterPro" id="IPR005693">
    <property type="entry name" value="Mce"/>
</dbReference>
<reference evidence="3 4" key="1">
    <citation type="submission" date="2023-07" db="EMBL/GenBank/DDBJ databases">
        <title>Sequencing the genomes of 1000 actinobacteria strains.</title>
        <authorList>
            <person name="Klenk H.-P."/>
        </authorList>
    </citation>
    <scope>NUCLEOTIDE SEQUENCE [LARGE SCALE GENOMIC DNA]</scope>
    <source>
        <strain evidence="3 4">GD13</strain>
    </source>
</reference>
<gene>
    <name evidence="3" type="ORF">J2S59_002165</name>
</gene>
<dbReference type="Proteomes" id="UP001240447">
    <property type="component" value="Unassembled WGS sequence"/>
</dbReference>
<feature type="domain" description="Mce/MlaD" evidence="1">
    <location>
        <begin position="43"/>
        <end position="116"/>
    </location>
</feature>
<dbReference type="InterPro" id="IPR003399">
    <property type="entry name" value="Mce/MlaD"/>
</dbReference>
<accession>A0ABT9NPJ4</accession>
<evidence type="ECO:0000313" key="3">
    <source>
        <dbReference type="EMBL" id="MDP9822356.1"/>
    </source>
</evidence>
<dbReference type="Pfam" id="PF02470">
    <property type="entry name" value="MlaD"/>
    <property type="match status" value="1"/>
</dbReference>
<dbReference type="RefSeq" id="WP_068120022.1">
    <property type="nucleotide sequence ID" value="NZ_CCXJ01000230.1"/>
</dbReference>
<organism evidence="3 4">
    <name type="scientific">Nocardioides massiliensis</name>
    <dbReference type="NCBI Taxonomy" id="1325935"/>
    <lineage>
        <taxon>Bacteria</taxon>
        <taxon>Bacillati</taxon>
        <taxon>Actinomycetota</taxon>
        <taxon>Actinomycetes</taxon>
        <taxon>Propionibacteriales</taxon>
        <taxon>Nocardioidaceae</taxon>
        <taxon>Nocardioides</taxon>
    </lineage>
</organism>
<evidence type="ECO:0000259" key="2">
    <source>
        <dbReference type="Pfam" id="PF11887"/>
    </source>
</evidence>
<dbReference type="InterPro" id="IPR052336">
    <property type="entry name" value="MlaD_Phospholipid_Transporter"/>
</dbReference>
<dbReference type="Pfam" id="PF11887">
    <property type="entry name" value="Mce4_CUP1"/>
    <property type="match status" value="1"/>
</dbReference>
<feature type="domain" description="Mammalian cell entry C-terminal" evidence="2">
    <location>
        <begin position="129"/>
        <end position="308"/>
    </location>
</feature>
<comment type="caution">
    <text evidence="3">The sequence shown here is derived from an EMBL/GenBank/DDBJ whole genome shotgun (WGS) entry which is preliminary data.</text>
</comment>
<dbReference type="PANTHER" id="PTHR33371">
    <property type="entry name" value="INTERMEMBRANE PHOSPHOLIPID TRANSPORT SYSTEM BINDING PROTEIN MLAD-RELATED"/>
    <property type="match status" value="1"/>
</dbReference>
<proteinExistence type="predicted"/>
<dbReference type="EMBL" id="JAUSQM010000001">
    <property type="protein sequence ID" value="MDP9822356.1"/>
    <property type="molecule type" value="Genomic_DNA"/>
</dbReference>